<keyword evidence="4" id="KW-1185">Reference proteome</keyword>
<dbReference type="AlphaFoldDB" id="A0AAF1B074"/>
<reference evidence="3" key="1">
    <citation type="journal article" date="2016" name="Nat. Genet.">
        <title>A high-quality carrot genome assembly provides new insights into carotenoid accumulation and asterid genome evolution.</title>
        <authorList>
            <person name="Iorizzo M."/>
            <person name="Ellison S."/>
            <person name="Senalik D."/>
            <person name="Zeng P."/>
            <person name="Satapoomin P."/>
            <person name="Huang J."/>
            <person name="Bowman M."/>
            <person name="Iovene M."/>
            <person name="Sanseverino W."/>
            <person name="Cavagnaro P."/>
            <person name="Yildiz M."/>
            <person name="Macko-Podgorni A."/>
            <person name="Moranska E."/>
            <person name="Grzebelus E."/>
            <person name="Grzebelus D."/>
            <person name="Ashrafi H."/>
            <person name="Zheng Z."/>
            <person name="Cheng S."/>
            <person name="Spooner D."/>
            <person name="Van Deynze A."/>
            <person name="Simon P."/>
        </authorList>
    </citation>
    <scope>NUCLEOTIDE SEQUENCE</scope>
    <source>
        <tissue evidence="3">Leaf</tissue>
    </source>
</reference>
<evidence type="ECO:0000313" key="3">
    <source>
        <dbReference type="EMBL" id="WOG98880.1"/>
    </source>
</evidence>
<keyword evidence="2" id="KW-1133">Transmembrane helix</keyword>
<evidence type="ECO:0000256" key="1">
    <source>
        <dbReference type="SAM" id="Coils"/>
    </source>
</evidence>
<protein>
    <submittedName>
        <fullName evidence="3">Uncharacterized protein</fullName>
    </submittedName>
</protein>
<dbReference type="PANTHER" id="PTHR33735">
    <property type="entry name" value="EXPRESSED PROTEIN"/>
    <property type="match status" value="1"/>
</dbReference>
<accession>A0AAF1B074</accession>
<feature type="coiled-coil region" evidence="1">
    <location>
        <begin position="41"/>
        <end position="126"/>
    </location>
</feature>
<evidence type="ECO:0000313" key="4">
    <source>
        <dbReference type="Proteomes" id="UP000077755"/>
    </source>
</evidence>
<name>A0AAF1B074_DAUCS</name>
<evidence type="ECO:0000256" key="2">
    <source>
        <dbReference type="SAM" id="Phobius"/>
    </source>
</evidence>
<dbReference type="EMBL" id="CP093346">
    <property type="protein sequence ID" value="WOG98880.1"/>
    <property type="molecule type" value="Genomic_DNA"/>
</dbReference>
<dbReference type="PANTHER" id="PTHR33735:SF26">
    <property type="entry name" value="PTERIN-BINDING DOMAIN-CONTAINING PROTEIN"/>
    <property type="match status" value="1"/>
</dbReference>
<reference evidence="3" key="2">
    <citation type="submission" date="2022-03" db="EMBL/GenBank/DDBJ databases">
        <title>Draft title - Genomic analysis of global carrot germplasm unveils the trajectory of domestication and the origin of high carotenoid orange carrot.</title>
        <authorList>
            <person name="Iorizzo M."/>
            <person name="Ellison S."/>
            <person name="Senalik D."/>
            <person name="Macko-Podgorni A."/>
            <person name="Grzebelus D."/>
            <person name="Bostan H."/>
            <person name="Rolling W."/>
            <person name="Curaba J."/>
            <person name="Simon P."/>
        </authorList>
    </citation>
    <scope>NUCLEOTIDE SEQUENCE</scope>
    <source>
        <tissue evidence="3">Leaf</tissue>
    </source>
</reference>
<keyword evidence="1" id="KW-0175">Coiled coil</keyword>
<feature type="transmembrane region" description="Helical" evidence="2">
    <location>
        <begin position="14"/>
        <end position="32"/>
    </location>
</feature>
<organism evidence="3 4">
    <name type="scientific">Daucus carota subsp. sativus</name>
    <name type="common">Carrot</name>
    <dbReference type="NCBI Taxonomy" id="79200"/>
    <lineage>
        <taxon>Eukaryota</taxon>
        <taxon>Viridiplantae</taxon>
        <taxon>Streptophyta</taxon>
        <taxon>Embryophyta</taxon>
        <taxon>Tracheophyta</taxon>
        <taxon>Spermatophyta</taxon>
        <taxon>Magnoliopsida</taxon>
        <taxon>eudicotyledons</taxon>
        <taxon>Gunneridae</taxon>
        <taxon>Pentapetalae</taxon>
        <taxon>asterids</taxon>
        <taxon>campanulids</taxon>
        <taxon>Apiales</taxon>
        <taxon>Apiaceae</taxon>
        <taxon>Apioideae</taxon>
        <taxon>Scandiceae</taxon>
        <taxon>Daucinae</taxon>
        <taxon>Daucus</taxon>
        <taxon>Daucus sect. Daucus</taxon>
    </lineage>
</organism>
<keyword evidence="2" id="KW-0812">Transmembrane</keyword>
<dbReference type="Proteomes" id="UP000077755">
    <property type="component" value="Chromosome 4"/>
</dbReference>
<keyword evidence="2" id="KW-0472">Membrane</keyword>
<proteinExistence type="predicted"/>
<sequence>MSITGGLLGSWKGWLLGVVVTVVIPLMTNKWGTFSKWTKKIEGAVQRVEDIVEAVEEAAERVEKIAEDIMDDLPDGKLKAALGLFEHVAEVIAKDAKQLDNVIDKFQEEEDKLQAYIEEQRNASARKDKDI</sequence>
<gene>
    <name evidence="3" type="ORF">DCAR_0418226</name>
</gene>
<dbReference type="Gene3D" id="1.20.120.1360">
    <property type="match status" value="1"/>
</dbReference>
<dbReference type="KEGG" id="dcr:108218073"/>